<dbReference type="Gene3D" id="3.40.50.1220">
    <property type="entry name" value="TPP-binding domain"/>
    <property type="match status" value="1"/>
</dbReference>
<dbReference type="RefSeq" id="WP_353070748.1">
    <property type="nucleotide sequence ID" value="NZ_CP132937.1"/>
</dbReference>
<sequence length="556" mass="61569">MALRFTEQLDSADRALEGTGRLALCLGSGISRRKLPLLAQLIASAFRNLPHTAQADQLFLAVSRGQVFHLRLADMGITTAQPCTLDEFRGLADAVQADICNELINTYGDVFRDVESVYGSKRELLEAIDIEQFERAVPDVSHFYIAYLLIEGNISRVLTTNWDRLIEKAVAVSTSKPTNDFLTVAKDDATWLQRGERNTAVLAKVHGCATQYPTQCEQIVITTPELQVAAANGWRQDAVTEFLSGPTLFSGYSGSDYTLMVPTKVIDVLRKANALPAARYFVAEDKDLTAGALQLSGDRPDHHLRMYANDTFTSLYFAALRTRFKQAVELAGQQTRPERAFTRWSDAEWDELVRRLHHLLEVDLPSLLDDAIGLPGLRTYDESVGTIPVRLSELREMFIEGRVQHPNLYRPFRFDRIKDLVLLTLIAAFVELKAGRALSLSLNNEIAGLNFIESTGAVRTVCFVYGTYAPAVVPMVTSYLNDLEASLGPLPSFEVLIIPCSEYKVGTIPSFAPRPVLAKHLPGIATAIRTFVNPDVIFGASDFADLISRLRSELGV</sequence>
<evidence type="ECO:0000313" key="1">
    <source>
        <dbReference type="EMBL" id="XCB20294.1"/>
    </source>
</evidence>
<name>A0AAU7YU91_9BACT</name>
<geneLocation type="plasmid" evidence="1">
    <name>unnamed</name>
</geneLocation>
<dbReference type="AlphaFoldDB" id="A0AAU7YU91"/>
<dbReference type="KEGG" id="tgi:RBB81_00285"/>
<protein>
    <submittedName>
        <fullName evidence="1">SIR2 family protein</fullName>
    </submittedName>
</protein>
<gene>
    <name evidence="1" type="ORF">RBB81_00285</name>
</gene>
<dbReference type="EMBL" id="CP132937">
    <property type="protein sequence ID" value="XCB20294.1"/>
    <property type="molecule type" value="Genomic_DNA"/>
</dbReference>
<proteinExistence type="predicted"/>
<keyword evidence="1" id="KW-0614">Plasmid</keyword>
<dbReference type="Pfam" id="PF13289">
    <property type="entry name" value="SIR2_2"/>
    <property type="match status" value="1"/>
</dbReference>
<dbReference type="InterPro" id="IPR029035">
    <property type="entry name" value="DHS-like_NAD/FAD-binding_dom"/>
</dbReference>
<reference evidence="1" key="2">
    <citation type="journal article" date="2024" name="Environ. Microbiol.">
        <title>Genome analysis and description of Tunturibacter gen. nov. expands the diversity of Terriglobia in tundra soils.</title>
        <authorList>
            <person name="Messyasz A."/>
            <person name="Mannisto M.K."/>
            <person name="Kerkhof L.J."/>
            <person name="Haggblom M.M."/>
        </authorList>
    </citation>
    <scope>NUCLEOTIDE SEQUENCE</scope>
    <source>
        <strain evidence="1">M8UP39</strain>
    </source>
</reference>
<organism evidence="1">
    <name type="scientific">Tunturiibacter gelidiferens</name>
    <dbReference type="NCBI Taxonomy" id="3069689"/>
    <lineage>
        <taxon>Bacteria</taxon>
        <taxon>Pseudomonadati</taxon>
        <taxon>Acidobacteriota</taxon>
        <taxon>Terriglobia</taxon>
        <taxon>Terriglobales</taxon>
        <taxon>Acidobacteriaceae</taxon>
        <taxon>Tunturiibacter</taxon>
    </lineage>
</organism>
<dbReference type="SUPFAM" id="SSF52467">
    <property type="entry name" value="DHS-like NAD/FAD-binding domain"/>
    <property type="match status" value="1"/>
</dbReference>
<reference evidence="1" key="1">
    <citation type="submission" date="2023-08" db="EMBL/GenBank/DDBJ databases">
        <authorList>
            <person name="Messyasz A."/>
            <person name="Mannisto M.K."/>
            <person name="Kerkhof L.J."/>
            <person name="Haggblom M."/>
        </authorList>
    </citation>
    <scope>NUCLEOTIDE SEQUENCE</scope>
    <source>
        <strain evidence="1">M8UP39</strain>
        <plasmid evidence="1">unnamed</plasmid>
    </source>
</reference>
<accession>A0AAU7YU91</accession>